<dbReference type="Pfam" id="PF20353">
    <property type="entry name" value="DUF6648"/>
    <property type="match status" value="1"/>
</dbReference>
<dbReference type="RefSeq" id="WP_281094778.1">
    <property type="nucleotide sequence ID" value="NZ_JARYZI010000008.1"/>
</dbReference>
<dbReference type="Proteomes" id="UP001158045">
    <property type="component" value="Unassembled WGS sequence"/>
</dbReference>
<dbReference type="EMBL" id="JARYZI010000008">
    <property type="protein sequence ID" value="MDH8678885.1"/>
    <property type="molecule type" value="Genomic_DNA"/>
</dbReference>
<organism evidence="1 2">
    <name type="scientific">Fusibacter bizertensis</name>
    <dbReference type="NCBI Taxonomy" id="1488331"/>
    <lineage>
        <taxon>Bacteria</taxon>
        <taxon>Bacillati</taxon>
        <taxon>Bacillota</taxon>
        <taxon>Clostridia</taxon>
        <taxon>Eubacteriales</taxon>
        <taxon>Eubacteriales Family XII. Incertae Sedis</taxon>
        <taxon>Fusibacter</taxon>
    </lineage>
</organism>
<name>A0ABT6NEP2_9FIRM</name>
<gene>
    <name evidence="1" type="ORF">QE109_12035</name>
</gene>
<proteinExistence type="predicted"/>
<protein>
    <submittedName>
        <fullName evidence="1">Uncharacterized protein</fullName>
    </submittedName>
</protein>
<comment type="caution">
    <text evidence="1">The sequence shown here is derived from an EMBL/GenBank/DDBJ whole genome shotgun (WGS) entry which is preliminary data.</text>
</comment>
<reference evidence="1 2" key="1">
    <citation type="submission" date="2023-04" db="EMBL/GenBank/DDBJ databases">
        <title>Fusibacter bizertensis strain WBS, isolated from littoral bottom sediments of the Arctic seas - biochemical and genomic analysis.</title>
        <authorList>
            <person name="Brioukhanov A.L."/>
        </authorList>
    </citation>
    <scope>NUCLEOTIDE SEQUENCE [LARGE SCALE GENOMIC DNA]</scope>
    <source>
        <strain evidence="1 2">WBS</strain>
    </source>
</reference>
<sequence length="180" mass="21552">MKEFNSKEIEAFCQKRIELITLLEQGQLTKENFIIENYELMSGFKRVNYQIESIEEGILKYHYFNTMAKKLMLEADAIEFKDYTNCVKLKDRAYDFYSKKDKITLSMLEKVEFKEVEAYFIHMNSRTLEGQIYEIRFNNYEKVVLHSKDRKILYKLRETGCFSDEPIASVIADYVNTKIY</sequence>
<evidence type="ECO:0000313" key="1">
    <source>
        <dbReference type="EMBL" id="MDH8678885.1"/>
    </source>
</evidence>
<evidence type="ECO:0000313" key="2">
    <source>
        <dbReference type="Proteomes" id="UP001158045"/>
    </source>
</evidence>
<accession>A0ABT6NEP2</accession>
<keyword evidence="2" id="KW-1185">Reference proteome</keyword>
<dbReference type="InterPro" id="IPR046590">
    <property type="entry name" value="DUF6648"/>
</dbReference>